<dbReference type="EMBL" id="JADDUC010000126">
    <property type="protein sequence ID" value="KAG0117927.1"/>
    <property type="molecule type" value="Genomic_DNA"/>
</dbReference>
<reference evidence="2" key="3">
    <citation type="submission" date="2022-01" db="EMBL/GenBank/DDBJ databases">
        <authorList>
            <person name="Rubenstein D.R."/>
        </authorList>
    </citation>
    <scope>NUCLEOTIDE SEQUENCE</scope>
    <source>
        <strain evidence="2">SS15</strain>
        <tissue evidence="2">Liver</tissue>
    </source>
</reference>
<protein>
    <submittedName>
        <fullName evidence="1">Uncharacterized protein</fullName>
    </submittedName>
</protein>
<reference evidence="1" key="1">
    <citation type="submission" date="2020-10" db="EMBL/GenBank/DDBJ databases">
        <title>Feather gene expression reveals the developmental basis of iridescence in African starlings.</title>
        <authorList>
            <person name="Rubenstein D.R."/>
        </authorList>
    </citation>
    <scope>NUCLEOTIDE SEQUENCE</scope>
    <source>
        <strain evidence="1">SS15</strain>
        <tissue evidence="1">Liver</tissue>
    </source>
</reference>
<accession>A0A835NLR3</accession>
<organism evidence="1">
    <name type="scientific">Lamprotornis superbus</name>
    <dbReference type="NCBI Taxonomy" id="245042"/>
    <lineage>
        <taxon>Eukaryota</taxon>
        <taxon>Metazoa</taxon>
        <taxon>Chordata</taxon>
        <taxon>Craniata</taxon>
        <taxon>Vertebrata</taxon>
        <taxon>Euteleostomi</taxon>
        <taxon>Archelosauria</taxon>
        <taxon>Archosauria</taxon>
        <taxon>Dinosauria</taxon>
        <taxon>Saurischia</taxon>
        <taxon>Theropoda</taxon>
        <taxon>Coelurosauria</taxon>
        <taxon>Aves</taxon>
        <taxon>Neognathae</taxon>
        <taxon>Neoaves</taxon>
        <taxon>Telluraves</taxon>
        <taxon>Australaves</taxon>
        <taxon>Passeriformes</taxon>
        <taxon>Sturnidae</taxon>
        <taxon>Lamprotornis</taxon>
    </lineage>
</organism>
<dbReference type="AlphaFoldDB" id="A0A835NLR3"/>
<evidence type="ECO:0000313" key="2">
    <source>
        <dbReference type="EMBL" id="KAI1233837.1"/>
    </source>
</evidence>
<keyword evidence="3" id="KW-1185">Reference proteome</keyword>
<gene>
    <name evidence="2" type="ORF">IHE44_0004285</name>
    <name evidence="1" type="ORF">IHE44_002122</name>
</gene>
<dbReference type="Proteomes" id="UP000618051">
    <property type="component" value="Unassembled WGS sequence"/>
</dbReference>
<evidence type="ECO:0000313" key="3">
    <source>
        <dbReference type="Proteomes" id="UP000618051"/>
    </source>
</evidence>
<comment type="caution">
    <text evidence="1">The sequence shown here is derived from an EMBL/GenBank/DDBJ whole genome shotgun (WGS) entry which is preliminary data.</text>
</comment>
<evidence type="ECO:0000313" key="1">
    <source>
        <dbReference type="EMBL" id="KAG0117927.1"/>
    </source>
</evidence>
<dbReference type="PANTHER" id="PTHR37860">
    <property type="entry name" value="AGAP008810-PA"/>
    <property type="match status" value="1"/>
</dbReference>
<dbReference type="PANTHER" id="PTHR37860:SF2">
    <property type="entry name" value="VITELLOGENIN DOMAIN-CONTAINING PROTEIN"/>
    <property type="match status" value="1"/>
</dbReference>
<dbReference type="EMBL" id="JADDUC020000017">
    <property type="protein sequence ID" value="KAI1233837.1"/>
    <property type="molecule type" value="Genomic_DNA"/>
</dbReference>
<dbReference type="OrthoDB" id="6484170at2759"/>
<sequence length="222" mass="25459">MTIYQKGNRTHLLRHIALWDGKEIKLTGTYTGLFPKLPGGHGIQVELLHPLSIPFPRHAWVNLYVKHSARSHRDDLTVIWNQKDKVSGNAGQPAHLWLGLEDKSKVDITAWGGCATLSAGQLQRLLSMEHLHACGSVEQRPTLFNEYLDLNWDDKTFKHNFTYERKQLSYPDKFQLEVVLENIFLTPCTKQKILGKMETNYCSCLDYYTSFEVCDLPNVSLT</sequence>
<name>A0A835NLR3_9PASS</name>
<proteinExistence type="predicted"/>
<reference evidence="2 3" key="2">
    <citation type="journal article" date="2021" name="J. Hered.">
        <title>Feather Gene Expression Elucidates the Developmental Basis of Plumage Iridescence in African Starlings.</title>
        <authorList>
            <person name="Rubenstein D.R."/>
            <person name="Corvelo A."/>
            <person name="MacManes M.D."/>
            <person name="Maia R."/>
            <person name="Narzisi G."/>
            <person name="Rousaki A."/>
            <person name="Vandenabeele P."/>
            <person name="Shawkey M.D."/>
            <person name="Solomon J."/>
        </authorList>
    </citation>
    <scope>NUCLEOTIDE SEQUENCE [LARGE SCALE GENOMIC DNA]</scope>
    <source>
        <strain evidence="2">SS15</strain>
    </source>
</reference>